<dbReference type="AlphaFoldDB" id="E3M374"/>
<dbReference type="FunCoup" id="E3M374">
    <property type="interactions" value="1819"/>
</dbReference>
<evidence type="ECO:0000313" key="5">
    <source>
        <dbReference type="Proteomes" id="UP000008281"/>
    </source>
</evidence>
<evidence type="ECO:0000256" key="1">
    <source>
        <dbReference type="ARBA" id="ARBA00009078"/>
    </source>
</evidence>
<evidence type="ECO:0000256" key="2">
    <source>
        <dbReference type="ARBA" id="ARBA00021561"/>
    </source>
</evidence>
<dbReference type="GO" id="GO:0030688">
    <property type="term" value="C:preribosome, small subunit precursor"/>
    <property type="evidence" value="ECO:0007669"/>
    <property type="project" value="TreeGrafter"/>
</dbReference>
<proteinExistence type="inferred from homology"/>
<dbReference type="GO" id="GO:0005634">
    <property type="term" value="C:nucleus"/>
    <property type="evidence" value="ECO:0007669"/>
    <property type="project" value="TreeGrafter"/>
</dbReference>
<organism evidence="5">
    <name type="scientific">Caenorhabditis remanei</name>
    <name type="common">Caenorhabditis vulgaris</name>
    <dbReference type="NCBI Taxonomy" id="31234"/>
    <lineage>
        <taxon>Eukaryota</taxon>
        <taxon>Metazoa</taxon>
        <taxon>Ecdysozoa</taxon>
        <taxon>Nematoda</taxon>
        <taxon>Chromadorea</taxon>
        <taxon>Rhabditida</taxon>
        <taxon>Rhabditina</taxon>
        <taxon>Rhabditomorpha</taxon>
        <taxon>Rhabditoidea</taxon>
        <taxon>Rhabditidae</taxon>
        <taxon>Peloderinae</taxon>
        <taxon>Caenorhabditis</taxon>
    </lineage>
</organism>
<name>E3M374_CAERE</name>
<comment type="similarity">
    <text evidence="1">Belongs to the LTV1 family.</text>
</comment>
<dbReference type="Proteomes" id="UP000008281">
    <property type="component" value="Unassembled WGS sequence"/>
</dbReference>
<evidence type="ECO:0000313" key="4">
    <source>
        <dbReference type="EMBL" id="EFO90502.1"/>
    </source>
</evidence>
<dbReference type="STRING" id="31234.E3M374"/>
<reference evidence="4" key="1">
    <citation type="submission" date="2007-07" db="EMBL/GenBank/DDBJ databases">
        <title>PCAP assembly of the Caenorhabditis remanei genome.</title>
        <authorList>
            <consortium name="The Caenorhabditis remanei Sequencing Consortium"/>
            <person name="Wilson R.K."/>
        </authorList>
    </citation>
    <scope>NUCLEOTIDE SEQUENCE [LARGE SCALE GENOMIC DNA]</scope>
    <source>
        <strain evidence="4">PB4641</strain>
    </source>
</reference>
<dbReference type="HOGENOM" id="CLU_736329_0_0_1"/>
<dbReference type="GO" id="GO:0000056">
    <property type="term" value="P:ribosomal small subunit export from nucleus"/>
    <property type="evidence" value="ECO:0007669"/>
    <property type="project" value="TreeGrafter"/>
</dbReference>
<dbReference type="eggNOG" id="KOG2637">
    <property type="taxonomic scope" value="Eukaryota"/>
</dbReference>
<sequence>MGKKKAFIDKKASQSFRLVPDNREKSERFKPDQAHLEEQQKYGVYYDDDYDYLQHMRAINEPMKLESVHEEVEKTTIRAAPPAFPPAPPLFGLVGGLKKPEFFDEDVANALEDVTDDRNGGELEDNFISLAGGVLDERTTFFRNERRGGDSDEEDDDDEDDQMYDDYDDEELFGEETVREIRPERTEQRVMDDAFEELMNREYNTDQIGELDGDDYEIGGALEPNAGRLHKLINDKGRSNAEYDEEVLLLKLSFLNKDLQLAKHYVRERMRLIEEGVIKDKEEYEIVEVDEGTNKKMKWDCESFATQYTNIYNHPTLIKEPRGLSRKALKRFDKAVEDMEIAEEDEDEDEDEDMEDDADDNESVFSTVSTFRPKGETPEQRKLRKAAVKEARKQRRVEKKANKTMFAEEKRKLANGRIGQIKARPI</sequence>
<dbReference type="Pfam" id="PF04180">
    <property type="entry name" value="LTV"/>
    <property type="match status" value="1"/>
</dbReference>
<dbReference type="OMA" id="HYVRERM"/>
<feature type="compositionally biased region" description="Acidic residues" evidence="3">
    <location>
        <begin position="339"/>
        <end position="362"/>
    </location>
</feature>
<dbReference type="InParanoid" id="E3M374"/>
<protein>
    <recommendedName>
        <fullName evidence="2">Protein LTV1 homolog</fullName>
    </recommendedName>
</protein>
<gene>
    <name evidence="4" type="ORF">CRE_08070</name>
</gene>
<dbReference type="EMBL" id="DS268423">
    <property type="protein sequence ID" value="EFO90502.1"/>
    <property type="molecule type" value="Genomic_DNA"/>
</dbReference>
<feature type="compositionally biased region" description="Acidic residues" evidence="3">
    <location>
        <begin position="151"/>
        <end position="165"/>
    </location>
</feature>
<accession>E3M374</accession>
<dbReference type="GO" id="GO:0042274">
    <property type="term" value="P:ribosomal small subunit biogenesis"/>
    <property type="evidence" value="ECO:0007669"/>
    <property type="project" value="InterPro"/>
</dbReference>
<feature type="region of interest" description="Disordered" evidence="3">
    <location>
        <begin position="339"/>
        <end position="401"/>
    </location>
</feature>
<dbReference type="PANTHER" id="PTHR21531">
    <property type="entry name" value="LOW-TEMPERATURE VIABILITY PROTEIN LTV1-RELATED"/>
    <property type="match status" value="1"/>
</dbReference>
<dbReference type="GO" id="GO:0005829">
    <property type="term" value="C:cytosol"/>
    <property type="evidence" value="ECO:0007669"/>
    <property type="project" value="TreeGrafter"/>
</dbReference>
<evidence type="ECO:0000256" key="3">
    <source>
        <dbReference type="SAM" id="MobiDB-lite"/>
    </source>
</evidence>
<dbReference type="PANTHER" id="PTHR21531:SF0">
    <property type="entry name" value="PROTEIN LTV1 HOMOLOG"/>
    <property type="match status" value="1"/>
</dbReference>
<dbReference type="OrthoDB" id="5852896at2759"/>
<feature type="compositionally biased region" description="Basic and acidic residues" evidence="3">
    <location>
        <begin position="141"/>
        <end position="150"/>
    </location>
</feature>
<dbReference type="InterPro" id="IPR007307">
    <property type="entry name" value="Ltv1"/>
</dbReference>
<feature type="compositionally biased region" description="Basic and acidic residues" evidence="3">
    <location>
        <begin position="373"/>
        <end position="391"/>
    </location>
</feature>
<keyword evidence="5" id="KW-1185">Reference proteome</keyword>
<feature type="region of interest" description="Disordered" evidence="3">
    <location>
        <begin position="141"/>
        <end position="165"/>
    </location>
</feature>